<protein>
    <recommendedName>
        <fullName evidence="1">N-acetyltransferase domain-containing protein</fullName>
    </recommendedName>
</protein>
<dbReference type="PATRIC" id="fig|59750.3.peg.5181"/>
<sequence>MSHSPSGRCDAELIDGAVITIRPLTSGDSGRVVTLYQSLTDEERYLRFFTVYPAHLRRWACSLTEQSADQYAIGAFASKELLGVANYVRCSERDHAEAAVVVAHDEQFRGIGTALLNQLGKIAKRSGIRYFVAEVLTENQSMMHVISESGWPCSRRRDGSVLHIELDLDDVSE</sequence>
<dbReference type="CDD" id="cd04301">
    <property type="entry name" value="NAT_SF"/>
    <property type="match status" value="1"/>
</dbReference>
<dbReference type="EMBL" id="LGTW01000037">
    <property type="protein sequence ID" value="KWX19702.1"/>
    <property type="molecule type" value="Genomic_DNA"/>
</dbReference>
<name>A0A132PCJ3_9MYCO</name>
<evidence type="ECO:0000313" key="2">
    <source>
        <dbReference type="EMBL" id="KWX19702.1"/>
    </source>
</evidence>
<dbReference type="Pfam" id="PF00583">
    <property type="entry name" value="Acetyltransf_1"/>
    <property type="match status" value="1"/>
</dbReference>
<feature type="domain" description="N-acetyltransferase" evidence="1">
    <location>
        <begin position="19"/>
        <end position="173"/>
    </location>
</feature>
<dbReference type="SUPFAM" id="SSF55729">
    <property type="entry name" value="Acyl-CoA N-acyltransferases (Nat)"/>
    <property type="match status" value="1"/>
</dbReference>
<evidence type="ECO:0000313" key="3">
    <source>
        <dbReference type="Proteomes" id="UP000070612"/>
    </source>
</evidence>
<comment type="caution">
    <text evidence="2">The sequence shown here is derived from an EMBL/GenBank/DDBJ whole genome shotgun (WGS) entry which is preliminary data.</text>
</comment>
<reference evidence="2 3" key="1">
    <citation type="submission" date="2015-07" db="EMBL/GenBank/DDBJ databases">
        <title>A draft genome sequence of Mycobacterium wolinskyi.</title>
        <authorList>
            <person name="de Man T.J."/>
            <person name="Perry K.A."/>
            <person name="Coulliette A.D."/>
            <person name="Jensen B."/>
            <person name="Toney N.C."/>
            <person name="Limbago B.M."/>
            <person name="Noble-Wang J."/>
        </authorList>
    </citation>
    <scope>NUCLEOTIDE SEQUENCE [LARGE SCALE GENOMIC DNA]</scope>
    <source>
        <strain evidence="2 3">CDC_01</strain>
    </source>
</reference>
<dbReference type="InterPro" id="IPR016181">
    <property type="entry name" value="Acyl_CoA_acyltransferase"/>
</dbReference>
<dbReference type="PROSITE" id="PS51186">
    <property type="entry name" value="GNAT"/>
    <property type="match status" value="1"/>
</dbReference>
<dbReference type="GO" id="GO:0016747">
    <property type="term" value="F:acyltransferase activity, transferring groups other than amino-acyl groups"/>
    <property type="evidence" value="ECO:0007669"/>
    <property type="project" value="InterPro"/>
</dbReference>
<dbReference type="Proteomes" id="UP000070612">
    <property type="component" value="Unassembled WGS sequence"/>
</dbReference>
<dbReference type="AlphaFoldDB" id="A0A132PCJ3"/>
<keyword evidence="3" id="KW-1185">Reference proteome</keyword>
<dbReference type="InterPro" id="IPR000182">
    <property type="entry name" value="GNAT_dom"/>
</dbReference>
<evidence type="ECO:0000259" key="1">
    <source>
        <dbReference type="PROSITE" id="PS51186"/>
    </source>
</evidence>
<proteinExistence type="predicted"/>
<organism evidence="2 3">
    <name type="scientific">Mycolicibacterium wolinskyi</name>
    <dbReference type="NCBI Taxonomy" id="59750"/>
    <lineage>
        <taxon>Bacteria</taxon>
        <taxon>Bacillati</taxon>
        <taxon>Actinomycetota</taxon>
        <taxon>Actinomycetes</taxon>
        <taxon>Mycobacteriales</taxon>
        <taxon>Mycobacteriaceae</taxon>
        <taxon>Mycolicibacterium</taxon>
    </lineage>
</organism>
<dbReference type="Gene3D" id="3.40.630.30">
    <property type="match status" value="1"/>
</dbReference>
<accession>A0A132PCJ3</accession>
<gene>
    <name evidence="2" type="ORF">AFM11_34215</name>
</gene>